<comment type="caution">
    <text evidence="2">The sequence shown here is derived from an EMBL/GenBank/DDBJ whole genome shotgun (WGS) entry which is preliminary data.</text>
</comment>
<organism evidence="2 3">
    <name type="scientific">Brassica rapa subsp. trilocularis</name>
    <dbReference type="NCBI Taxonomy" id="1813537"/>
    <lineage>
        <taxon>Eukaryota</taxon>
        <taxon>Viridiplantae</taxon>
        <taxon>Streptophyta</taxon>
        <taxon>Embryophyta</taxon>
        <taxon>Tracheophyta</taxon>
        <taxon>Spermatophyta</taxon>
        <taxon>Magnoliopsida</taxon>
        <taxon>eudicotyledons</taxon>
        <taxon>Gunneridae</taxon>
        <taxon>Pentapetalae</taxon>
        <taxon>rosids</taxon>
        <taxon>malvids</taxon>
        <taxon>Brassicales</taxon>
        <taxon>Brassicaceae</taxon>
        <taxon>Brassiceae</taxon>
        <taxon>Brassica</taxon>
    </lineage>
</organism>
<evidence type="ECO:0000313" key="3">
    <source>
        <dbReference type="Proteomes" id="UP000823674"/>
    </source>
</evidence>
<keyword evidence="3" id="KW-1185">Reference proteome</keyword>
<feature type="compositionally biased region" description="Acidic residues" evidence="1">
    <location>
        <begin position="60"/>
        <end position="73"/>
    </location>
</feature>
<dbReference type="EMBL" id="JADBGQ010000008">
    <property type="protein sequence ID" value="KAG5382926.1"/>
    <property type="molecule type" value="Genomic_DNA"/>
</dbReference>
<gene>
    <name evidence="2" type="primary">A09g502930.1_BraROA</name>
    <name evidence="2" type="ORF">IGI04_034396</name>
</gene>
<feature type="compositionally biased region" description="Basic and acidic residues" evidence="1">
    <location>
        <begin position="46"/>
        <end position="59"/>
    </location>
</feature>
<name>A0ABQ7LCE7_BRACM</name>
<protein>
    <submittedName>
        <fullName evidence="2">Uncharacterized protein</fullName>
    </submittedName>
</protein>
<sequence length="73" mass="7652">MTETPEEGLQGGPATAMETDGVLLEPVSVLVEAAVAVTSGEENESEDKGLESVVEGDKNGDEEEEEDDDEVTI</sequence>
<evidence type="ECO:0000256" key="1">
    <source>
        <dbReference type="SAM" id="MobiDB-lite"/>
    </source>
</evidence>
<feature type="region of interest" description="Disordered" evidence="1">
    <location>
        <begin position="37"/>
        <end position="73"/>
    </location>
</feature>
<evidence type="ECO:0000313" key="2">
    <source>
        <dbReference type="EMBL" id="KAG5382926.1"/>
    </source>
</evidence>
<proteinExistence type="predicted"/>
<reference evidence="2 3" key="1">
    <citation type="submission" date="2021-03" db="EMBL/GenBank/DDBJ databases">
        <authorList>
            <person name="King G.J."/>
            <person name="Bancroft I."/>
            <person name="Baten A."/>
            <person name="Bloomfield J."/>
            <person name="Borpatragohain P."/>
            <person name="He Z."/>
            <person name="Irish N."/>
            <person name="Irwin J."/>
            <person name="Liu K."/>
            <person name="Mauleon R.P."/>
            <person name="Moore J."/>
            <person name="Morris R."/>
            <person name="Ostergaard L."/>
            <person name="Wang B."/>
            <person name="Wells R."/>
        </authorList>
    </citation>
    <scope>NUCLEOTIDE SEQUENCE [LARGE SCALE GENOMIC DNA]</scope>
    <source>
        <strain evidence="2">R-o-18</strain>
        <tissue evidence="2">Leaf</tissue>
    </source>
</reference>
<dbReference type="Proteomes" id="UP000823674">
    <property type="component" value="Chromosome A09"/>
</dbReference>
<accession>A0ABQ7LCE7</accession>